<evidence type="ECO:0000313" key="2">
    <source>
        <dbReference type="Proteomes" id="UP000220034"/>
    </source>
</evidence>
<dbReference type="Proteomes" id="UP000220034">
    <property type="component" value="Unassembled WGS sequence"/>
</dbReference>
<dbReference type="AlphaFoldDB" id="A0A2C9CST9"/>
<reference evidence="2" key="1">
    <citation type="submission" date="2017-09" db="EMBL/GenBank/DDBJ databases">
        <authorList>
            <person name="Varghese N."/>
            <person name="Submissions S."/>
        </authorList>
    </citation>
    <scope>NUCLEOTIDE SEQUENCE [LARGE SCALE GENOMIC DNA]</scope>
    <source>
        <strain evidence="2">C7</strain>
    </source>
</reference>
<accession>A0A2C9CST9</accession>
<sequence>MVRIATKLKGVVLRPFVRLTLYYDIHFKTRNMPVPAGGIGCAVDLISVPTIGSCLPWTCQGGRFQEHFAFLCVFEAHTSERRSAKEGTS</sequence>
<evidence type="ECO:0000313" key="1">
    <source>
        <dbReference type="EMBL" id="SOH94322.1"/>
    </source>
</evidence>
<keyword evidence="2" id="KW-1185">Reference proteome</keyword>
<name>A0A2C9CST9_9RHOB</name>
<protein>
    <submittedName>
        <fullName evidence="1">Uncharacterized protein</fullName>
    </submittedName>
</protein>
<gene>
    <name evidence="1" type="ORF">SAMN06273572_10420</name>
</gene>
<dbReference type="EMBL" id="OCTN01000004">
    <property type="protein sequence ID" value="SOH94322.1"/>
    <property type="molecule type" value="Genomic_DNA"/>
</dbReference>
<proteinExistence type="predicted"/>
<organism evidence="1 2">
    <name type="scientific">Pontivivens marinum</name>
    <dbReference type="NCBI Taxonomy" id="1690039"/>
    <lineage>
        <taxon>Bacteria</taxon>
        <taxon>Pseudomonadati</taxon>
        <taxon>Pseudomonadota</taxon>
        <taxon>Alphaproteobacteria</taxon>
        <taxon>Rhodobacterales</taxon>
        <taxon>Paracoccaceae</taxon>
        <taxon>Pontivivens</taxon>
    </lineage>
</organism>